<feature type="compositionally biased region" description="Pro residues" evidence="2">
    <location>
        <begin position="758"/>
        <end position="778"/>
    </location>
</feature>
<evidence type="ECO:0000256" key="1">
    <source>
        <dbReference type="SAM" id="Coils"/>
    </source>
</evidence>
<accession>A0A164QSX1</accession>
<feature type="compositionally biased region" description="Low complexity" evidence="2">
    <location>
        <begin position="793"/>
        <end position="806"/>
    </location>
</feature>
<name>A0A164QSX1_9AGAM</name>
<feature type="compositionally biased region" description="Basic residues" evidence="2">
    <location>
        <begin position="13"/>
        <end position="40"/>
    </location>
</feature>
<feature type="compositionally biased region" description="Pro residues" evidence="2">
    <location>
        <begin position="183"/>
        <end position="211"/>
    </location>
</feature>
<gene>
    <name evidence="3" type="ORF">SISNIDRAFT_458256</name>
</gene>
<feature type="compositionally biased region" description="Pro residues" evidence="2">
    <location>
        <begin position="878"/>
        <end position="889"/>
    </location>
</feature>
<keyword evidence="1" id="KW-0175">Coiled coil</keyword>
<feature type="compositionally biased region" description="Basic and acidic residues" evidence="2">
    <location>
        <begin position="41"/>
        <end position="50"/>
    </location>
</feature>
<feature type="compositionally biased region" description="Low complexity" evidence="2">
    <location>
        <begin position="1"/>
        <end position="12"/>
    </location>
</feature>
<dbReference type="EMBL" id="KV419424">
    <property type="protein sequence ID" value="KZS89936.1"/>
    <property type="molecule type" value="Genomic_DNA"/>
</dbReference>
<feature type="compositionally biased region" description="Polar residues" evidence="2">
    <location>
        <begin position="157"/>
        <end position="181"/>
    </location>
</feature>
<dbReference type="STRING" id="1314777.A0A164QSX1"/>
<keyword evidence="4" id="KW-1185">Reference proteome</keyword>
<feature type="compositionally biased region" description="Low complexity" evidence="2">
    <location>
        <begin position="860"/>
        <end position="871"/>
    </location>
</feature>
<feature type="region of interest" description="Disordered" evidence="2">
    <location>
        <begin position="383"/>
        <end position="405"/>
    </location>
</feature>
<evidence type="ECO:0000256" key="2">
    <source>
        <dbReference type="SAM" id="MobiDB-lite"/>
    </source>
</evidence>
<evidence type="ECO:0000313" key="4">
    <source>
        <dbReference type="Proteomes" id="UP000076722"/>
    </source>
</evidence>
<feature type="compositionally biased region" description="Low complexity" evidence="2">
    <location>
        <begin position="89"/>
        <end position="106"/>
    </location>
</feature>
<reference evidence="3 4" key="1">
    <citation type="journal article" date="2016" name="Mol. Biol. Evol.">
        <title>Comparative Genomics of Early-Diverging Mushroom-Forming Fungi Provides Insights into the Origins of Lignocellulose Decay Capabilities.</title>
        <authorList>
            <person name="Nagy L.G."/>
            <person name="Riley R."/>
            <person name="Tritt A."/>
            <person name="Adam C."/>
            <person name="Daum C."/>
            <person name="Floudas D."/>
            <person name="Sun H."/>
            <person name="Yadav J.S."/>
            <person name="Pangilinan J."/>
            <person name="Larsson K.H."/>
            <person name="Matsuura K."/>
            <person name="Barry K."/>
            <person name="Labutti K."/>
            <person name="Kuo R."/>
            <person name="Ohm R.A."/>
            <person name="Bhattacharya S.S."/>
            <person name="Shirouzu T."/>
            <person name="Yoshinaga Y."/>
            <person name="Martin F.M."/>
            <person name="Grigoriev I.V."/>
            <person name="Hibbett D.S."/>
        </authorList>
    </citation>
    <scope>NUCLEOTIDE SEQUENCE [LARGE SCALE GENOMIC DNA]</scope>
    <source>
        <strain evidence="3 4">HHB9708</strain>
    </source>
</reference>
<sequence length="889" mass="97894">MSPSTSTSTSTPKSRRRRRQRSRDRSRSRSLGRARSRSRSLSRDRDLDRHRNQRHGSRSDDYRVKRSRSPASRHSRNLSKRSNSHSRSRSPAPARRSSIASSKASSHGPLDKGKAREIHSPPPPPMAAPMRVDTPPPNPNGPKRTPTAPFALRHKSTSASASGSAPQTPSTSTFAWSSEPTMSLPPAPPPLLSPAMAPPPPPPVSMAPPSVPGFSDSPPLAPSVPAVSAPTIESVPLRLPESNRSVWVERIKVLVDAVFARDKHAKLEREVRRLQAHAANPPVPGMTKLLEEAGQQCDDAKRSLNELVERLSDPSFWPLIGSPDPLGAGINPEIIEHLGVRIDRVEQYLEEFTKIVEENVNQLFQGHLTFHKEERAEIDAIIAAQGPPSKRLGTESPKPEDDDMADEKAAIREELENRVANLEESLEEVKEARKEEQRDKVEEQLEARFNELSLKQTAASEELAKYATLVSAVKEEQTTGNAAVVARMEAVQNQLNEALARITTLESENLGLKESLAEIPTKLDALGERLTNQDKANDTFAAKVQNQLHDSRDELHAAFQADWRAYADALMTKHHSSVVTMIESGLNKIDEDLKPTMRLIHELYQFAATHARTQGPEAQPQQQPAPAQGQLRVQAPAPAQPQPRVQAQPQGHPQAPARSVSQHSPVLGPPRTRPPSQHSQPQGSRPPPQQMTPQQQQQQLQQQQLQQQHPAPLPFPAPRRASGSSVPSQRQPTVGSHGAVGQPSQARTPTQAQLFQGAPPPQQMIPGPPAQPFPPPHPQARSPLVQSHPQLPPFQQMQQQPQQAQPERFLVSVTASQLARLNEPYNAQQHRIRQQQQQQQQQVGHGAPPPQRAQTTPVVAQLQAQIQQAAAHPLTQPQYPPNQPNQPPQ</sequence>
<feature type="coiled-coil region" evidence="1">
    <location>
        <begin position="405"/>
        <end position="446"/>
    </location>
</feature>
<feature type="compositionally biased region" description="Basic and acidic residues" evidence="2">
    <location>
        <begin position="109"/>
        <end position="119"/>
    </location>
</feature>
<feature type="compositionally biased region" description="Low complexity" evidence="2">
    <location>
        <begin position="691"/>
        <end position="710"/>
    </location>
</feature>
<dbReference type="AlphaFoldDB" id="A0A164QSX1"/>
<feature type="compositionally biased region" description="Low complexity" evidence="2">
    <location>
        <begin position="614"/>
        <end position="657"/>
    </location>
</feature>
<proteinExistence type="predicted"/>
<feature type="compositionally biased region" description="Polar residues" evidence="2">
    <location>
        <begin position="742"/>
        <end position="754"/>
    </location>
</feature>
<feature type="region of interest" description="Disordered" evidence="2">
    <location>
        <begin position="611"/>
        <end position="808"/>
    </location>
</feature>
<dbReference type="OrthoDB" id="2749714at2759"/>
<feature type="coiled-coil region" evidence="1">
    <location>
        <begin position="481"/>
        <end position="515"/>
    </location>
</feature>
<feature type="coiled-coil region" evidence="1">
    <location>
        <begin position="257"/>
        <end position="310"/>
    </location>
</feature>
<feature type="region of interest" description="Disordered" evidence="2">
    <location>
        <begin position="1"/>
        <end position="222"/>
    </location>
</feature>
<feature type="region of interest" description="Disordered" evidence="2">
    <location>
        <begin position="821"/>
        <end position="889"/>
    </location>
</feature>
<organism evidence="3 4">
    <name type="scientific">Sistotremastrum niveocremeum HHB9708</name>
    <dbReference type="NCBI Taxonomy" id="1314777"/>
    <lineage>
        <taxon>Eukaryota</taxon>
        <taxon>Fungi</taxon>
        <taxon>Dikarya</taxon>
        <taxon>Basidiomycota</taxon>
        <taxon>Agaricomycotina</taxon>
        <taxon>Agaricomycetes</taxon>
        <taxon>Sistotremastrales</taxon>
        <taxon>Sistotremastraceae</taxon>
        <taxon>Sertulicium</taxon>
        <taxon>Sertulicium niveocremeum</taxon>
    </lineage>
</organism>
<dbReference type="Proteomes" id="UP000076722">
    <property type="component" value="Unassembled WGS sequence"/>
</dbReference>
<feature type="compositionally biased region" description="Polar residues" evidence="2">
    <location>
        <begin position="722"/>
        <end position="734"/>
    </location>
</feature>
<feature type="compositionally biased region" description="Low complexity" evidence="2">
    <location>
        <begin position="674"/>
        <end position="683"/>
    </location>
</feature>
<protein>
    <submittedName>
        <fullName evidence="3">Uncharacterized protein</fullName>
    </submittedName>
</protein>
<feature type="compositionally biased region" description="Basic residues" evidence="2">
    <location>
        <begin position="65"/>
        <end position="88"/>
    </location>
</feature>
<evidence type="ECO:0000313" key="3">
    <source>
        <dbReference type="EMBL" id="KZS89936.1"/>
    </source>
</evidence>